<proteinExistence type="predicted"/>
<dbReference type="InterPro" id="IPR016155">
    <property type="entry name" value="Mopterin_synth/thiamin_S_b"/>
</dbReference>
<dbReference type="PANTHER" id="PTHR34472:SF1">
    <property type="entry name" value="SULFUR CARRIER PROTEIN THIS"/>
    <property type="match status" value="1"/>
</dbReference>
<keyword evidence="2" id="KW-1185">Reference proteome</keyword>
<dbReference type="RefSeq" id="WP_048275967.1">
    <property type="nucleotide sequence ID" value="NZ_JALLDC010000022.1"/>
</dbReference>
<dbReference type="PANTHER" id="PTHR34472">
    <property type="entry name" value="SULFUR CARRIER PROTEIN THIS"/>
    <property type="match status" value="1"/>
</dbReference>
<dbReference type="InterPro" id="IPR010035">
    <property type="entry name" value="Thi_S"/>
</dbReference>
<dbReference type="PATRIC" id="fig|61647.15.peg.2753"/>
<gene>
    <name evidence="1" type="ORF">ABW06_20905</name>
</gene>
<dbReference type="eggNOG" id="COG2104">
    <property type="taxonomic scope" value="Bacteria"/>
</dbReference>
<organism evidence="1 2">
    <name type="scientific">Pluralibacter gergoviae</name>
    <name type="common">Enterobacter gergoviae</name>
    <dbReference type="NCBI Taxonomy" id="61647"/>
    <lineage>
        <taxon>Bacteria</taxon>
        <taxon>Pseudomonadati</taxon>
        <taxon>Pseudomonadota</taxon>
        <taxon>Gammaproteobacteria</taxon>
        <taxon>Enterobacterales</taxon>
        <taxon>Enterobacteriaceae</taxon>
        <taxon>Pluralibacter</taxon>
    </lineage>
</organism>
<dbReference type="CDD" id="cd00565">
    <property type="entry name" value="Ubl_ThiS"/>
    <property type="match status" value="1"/>
</dbReference>
<dbReference type="EMBL" id="LDZF01000028">
    <property type="protein sequence ID" value="KMK11493.1"/>
    <property type="molecule type" value="Genomic_DNA"/>
</dbReference>
<name>A0A0J5MAH4_PLUGE</name>
<protein>
    <submittedName>
        <fullName evidence="1">Thiamine biosynthesis protein ThiS</fullName>
    </submittedName>
</protein>
<dbReference type="InterPro" id="IPR003749">
    <property type="entry name" value="ThiS/MoaD-like"/>
</dbReference>
<dbReference type="NCBIfam" id="TIGR01683">
    <property type="entry name" value="thiS"/>
    <property type="match status" value="1"/>
</dbReference>
<comment type="caution">
    <text evidence="1">The sequence shown here is derived from an EMBL/GenBank/DDBJ whole genome shotgun (WGS) entry which is preliminary data.</text>
</comment>
<evidence type="ECO:0000313" key="2">
    <source>
        <dbReference type="Proteomes" id="UP000036196"/>
    </source>
</evidence>
<evidence type="ECO:0000313" key="1">
    <source>
        <dbReference type="EMBL" id="KMK11493.1"/>
    </source>
</evidence>
<dbReference type="Gene3D" id="3.10.20.30">
    <property type="match status" value="1"/>
</dbReference>
<dbReference type="STRING" id="61647.LG71_01835"/>
<dbReference type="InterPro" id="IPR012675">
    <property type="entry name" value="Beta-grasp_dom_sf"/>
</dbReference>
<dbReference type="SUPFAM" id="SSF54285">
    <property type="entry name" value="MoaD/ThiS"/>
    <property type="match status" value="1"/>
</dbReference>
<dbReference type="AlphaFoldDB" id="A0A0J5MAH4"/>
<accession>A0A0J5MAH4</accession>
<dbReference type="Proteomes" id="UP000036196">
    <property type="component" value="Unassembled WGS sequence"/>
</dbReference>
<dbReference type="Pfam" id="PF02597">
    <property type="entry name" value="ThiS"/>
    <property type="match status" value="1"/>
</dbReference>
<sequence length="66" mass="7056">MQIFINDEAHQCEAGTDVAALLAALAQDKPGVALALNQQILPRARWAEQTLREGDALLIFQVIAGG</sequence>
<reference evidence="1 2" key="1">
    <citation type="submission" date="2015-05" db="EMBL/GenBank/DDBJ databases">
        <title>Genome sequences of Pluralibacter gergoviae.</title>
        <authorList>
            <person name="Greninger A.L."/>
            <person name="Miller S."/>
        </authorList>
    </citation>
    <scope>NUCLEOTIDE SEQUENCE [LARGE SCALE GENOMIC DNA]</scope>
    <source>
        <strain evidence="1 2">JS81F13</strain>
    </source>
</reference>